<dbReference type="AlphaFoldDB" id="A0A6B9ZC63"/>
<protein>
    <submittedName>
        <fullName evidence="1">Uncharacterized protein</fullName>
    </submittedName>
</protein>
<dbReference type="KEGG" id="chih:GWR21_04605"/>
<sequence length="134" mass="15731">MSVCWAGIGTADVWYSKGKWWLGVRILLIRKQWPLESIITSATRKRNTSPTRAKGARTKKRITAGKTLSLIRTFQVMQCQLAIDSNDVVLNAWMYGLNFLPDMRKHLYVNFQDINFFTITIRNKVWRLVYAWFK</sequence>
<evidence type="ECO:0000313" key="2">
    <source>
        <dbReference type="Proteomes" id="UP000476411"/>
    </source>
</evidence>
<dbReference type="Proteomes" id="UP000476411">
    <property type="component" value="Chromosome"/>
</dbReference>
<name>A0A6B9ZC63_9BACT</name>
<reference evidence="1 2" key="1">
    <citation type="submission" date="2020-01" db="EMBL/GenBank/DDBJ databases">
        <title>Complete genome sequence of Chitinophaga sp. H33E-04 isolated from quinoa roots.</title>
        <authorList>
            <person name="Weon H.-Y."/>
            <person name="Lee S.A."/>
        </authorList>
    </citation>
    <scope>NUCLEOTIDE SEQUENCE [LARGE SCALE GENOMIC DNA]</scope>
    <source>
        <strain evidence="1 2">H33E-04</strain>
    </source>
</reference>
<organism evidence="1 2">
    <name type="scientific">Chitinophaga agri</name>
    <dbReference type="NCBI Taxonomy" id="2703787"/>
    <lineage>
        <taxon>Bacteria</taxon>
        <taxon>Pseudomonadati</taxon>
        <taxon>Bacteroidota</taxon>
        <taxon>Chitinophagia</taxon>
        <taxon>Chitinophagales</taxon>
        <taxon>Chitinophagaceae</taxon>
        <taxon>Chitinophaga</taxon>
    </lineage>
</organism>
<proteinExistence type="predicted"/>
<dbReference type="EMBL" id="CP048113">
    <property type="protein sequence ID" value="QHS58904.1"/>
    <property type="molecule type" value="Genomic_DNA"/>
</dbReference>
<evidence type="ECO:0000313" key="1">
    <source>
        <dbReference type="EMBL" id="QHS58904.1"/>
    </source>
</evidence>
<keyword evidence="2" id="KW-1185">Reference proteome</keyword>
<accession>A0A6B9ZC63</accession>
<gene>
    <name evidence="1" type="ORF">GWR21_04605</name>
</gene>
<dbReference type="RefSeq" id="WP_162330607.1">
    <property type="nucleotide sequence ID" value="NZ_CP048113.1"/>
</dbReference>